<name>A0A7R8VR90_TIMDO</name>
<reference evidence="6" key="1">
    <citation type="submission" date="2020-11" db="EMBL/GenBank/DDBJ databases">
        <authorList>
            <person name="Tran Van P."/>
        </authorList>
    </citation>
    <scope>NUCLEOTIDE SEQUENCE</scope>
</reference>
<organism evidence="6">
    <name type="scientific">Timema douglasi</name>
    <name type="common">Walking stick</name>
    <dbReference type="NCBI Taxonomy" id="61478"/>
    <lineage>
        <taxon>Eukaryota</taxon>
        <taxon>Metazoa</taxon>
        <taxon>Ecdysozoa</taxon>
        <taxon>Arthropoda</taxon>
        <taxon>Hexapoda</taxon>
        <taxon>Insecta</taxon>
        <taxon>Pterygota</taxon>
        <taxon>Neoptera</taxon>
        <taxon>Polyneoptera</taxon>
        <taxon>Phasmatodea</taxon>
        <taxon>Timematodea</taxon>
        <taxon>Timematoidea</taxon>
        <taxon>Timematidae</taxon>
        <taxon>Timema</taxon>
    </lineage>
</organism>
<evidence type="ECO:0000313" key="6">
    <source>
        <dbReference type="EMBL" id="CAD7203073.1"/>
    </source>
</evidence>
<dbReference type="PROSITE" id="PS51221">
    <property type="entry name" value="TTL"/>
    <property type="match status" value="1"/>
</dbReference>
<evidence type="ECO:0000256" key="2">
    <source>
        <dbReference type="ARBA" id="ARBA00022598"/>
    </source>
</evidence>
<keyword evidence="2" id="KW-0436">Ligase</keyword>
<evidence type="ECO:0000256" key="3">
    <source>
        <dbReference type="ARBA" id="ARBA00022741"/>
    </source>
</evidence>
<accession>A0A7R8VR90</accession>
<dbReference type="PANTHER" id="PTHR12241:SF39">
    <property type="entry name" value="TUBULIN POLYGLUTAMYLASE TTLL9-RELATED"/>
    <property type="match status" value="1"/>
</dbReference>
<evidence type="ECO:0000256" key="1">
    <source>
        <dbReference type="ARBA" id="ARBA00006820"/>
    </source>
</evidence>
<dbReference type="Gene3D" id="3.30.470.20">
    <property type="entry name" value="ATP-grasp fold, B domain"/>
    <property type="match status" value="1"/>
</dbReference>
<dbReference type="EMBL" id="OA570140">
    <property type="protein sequence ID" value="CAD7203073.1"/>
    <property type="molecule type" value="Genomic_DNA"/>
</dbReference>
<sequence>MTPHTQLHLLPHTPGHTLSLDIRTILELELCNLIPDPVLWNISMPWEFINWDFAFSPLKAWIGREGFARLSNEQFSLSDLSDSRVHLTNSSIQLRSDSGGQGCKWSLRRLREFLTARHGATTVETLVQDIARVVLTSLRCVQNVIIQDRHCFELYGYDVLLDCNLKPWLIEVNASPSMSATSNEDYKLKYTLLQDVLNVLDLEGR</sequence>
<evidence type="ECO:0000256" key="5">
    <source>
        <dbReference type="ARBA" id="ARBA00030445"/>
    </source>
</evidence>
<dbReference type="InterPro" id="IPR004344">
    <property type="entry name" value="TTL/TTLL_fam"/>
</dbReference>
<dbReference type="PANTHER" id="PTHR12241">
    <property type="entry name" value="TUBULIN POLYGLUTAMYLASE"/>
    <property type="match status" value="1"/>
</dbReference>
<keyword evidence="4" id="KW-0067">ATP-binding</keyword>
<gene>
    <name evidence="6" type="ORF">TDIB3V08_LOCUS9250</name>
</gene>
<dbReference type="GO" id="GO:0000226">
    <property type="term" value="P:microtubule cytoskeleton organization"/>
    <property type="evidence" value="ECO:0007669"/>
    <property type="project" value="TreeGrafter"/>
</dbReference>
<protein>
    <recommendedName>
        <fullName evidence="5">Tubulin--tyrosine ligase-like protein 9</fullName>
    </recommendedName>
</protein>
<dbReference type="GO" id="GO:0036064">
    <property type="term" value="C:ciliary basal body"/>
    <property type="evidence" value="ECO:0007669"/>
    <property type="project" value="TreeGrafter"/>
</dbReference>
<evidence type="ECO:0000256" key="4">
    <source>
        <dbReference type="ARBA" id="ARBA00022840"/>
    </source>
</evidence>
<proteinExistence type="inferred from homology"/>
<dbReference type="SUPFAM" id="SSF56059">
    <property type="entry name" value="Glutathione synthetase ATP-binding domain-like"/>
    <property type="match status" value="1"/>
</dbReference>
<dbReference type="GO" id="GO:0070740">
    <property type="term" value="F:tubulin-glutamic acid ligase activity"/>
    <property type="evidence" value="ECO:0007669"/>
    <property type="project" value="TreeGrafter"/>
</dbReference>
<dbReference type="AlphaFoldDB" id="A0A7R8VR90"/>
<dbReference type="GO" id="GO:0015631">
    <property type="term" value="F:tubulin binding"/>
    <property type="evidence" value="ECO:0007669"/>
    <property type="project" value="TreeGrafter"/>
</dbReference>
<keyword evidence="3" id="KW-0547">Nucleotide-binding</keyword>
<dbReference type="Pfam" id="PF03133">
    <property type="entry name" value="TTL"/>
    <property type="match status" value="1"/>
</dbReference>
<comment type="similarity">
    <text evidence="1">Belongs to the tubulin--tyrosine ligase family.</text>
</comment>
<dbReference type="GO" id="GO:0005524">
    <property type="term" value="F:ATP binding"/>
    <property type="evidence" value="ECO:0007669"/>
    <property type="project" value="UniProtKB-KW"/>
</dbReference>